<sequence>MPRDRAISNRLRMEPHRRCHRINTSRHRAHHKDHTVDRHHHRRMDHRRRVARILATLTISHLRPVAMHSIRRRRAIRAIGPPAHRCRRQEHHRVHHQPAHTDIIANSRPNEEGTAYYRRCHLAVSTTSNSRLRFAG</sequence>
<evidence type="ECO:0000313" key="3">
    <source>
        <dbReference type="FlyBase" id="FBgn0030034"/>
    </source>
</evidence>
<reference evidence="2" key="1">
    <citation type="submission" date="2001-10" db="EMBL/GenBank/DDBJ databases">
        <authorList>
            <person name="Stapleton M."/>
            <person name="Brokstein P."/>
            <person name="Hong L."/>
            <person name="Agbayani A."/>
            <person name="Carlson J."/>
            <person name="Champe M."/>
            <person name="Chavez C."/>
            <person name="Dorsett V."/>
            <person name="Farfan D."/>
            <person name="Frise E."/>
            <person name="George R."/>
            <person name="Gonzalez M."/>
            <person name="Guarin H."/>
            <person name="Li P."/>
            <person name="Liao G."/>
            <person name="Miranda A."/>
            <person name="Mungall C.J."/>
            <person name="Nunoo J."/>
            <person name="Pacleb J."/>
            <person name="Paragas V."/>
            <person name="Park S."/>
            <person name="Phouanenavong S."/>
            <person name="Wan K."/>
            <person name="Yu C."/>
            <person name="Lewis S.E."/>
            <person name="Rubin G.M."/>
            <person name="Celniker S."/>
        </authorList>
    </citation>
    <scope>NUCLEOTIDE SEQUENCE</scope>
    <source>
        <strain evidence="2">Berkeley</strain>
    </source>
</reference>
<evidence type="ECO:0000313" key="2">
    <source>
        <dbReference type="EMBL" id="AAL28806.1"/>
    </source>
</evidence>
<gene>
    <name evidence="2 3" type="ORF">CG10555</name>
</gene>
<dbReference type="FlyBase" id="FBgn0030034">
    <property type="gene designation" value="CG10555"/>
</dbReference>
<dbReference type="GO" id="GO:0005634">
    <property type="term" value="C:nucleus"/>
    <property type="evidence" value="ECO:0000250"/>
    <property type="project" value="FlyBase"/>
</dbReference>
<dbReference type="AlphaFoldDB" id="Q95RN5"/>
<dbReference type="GO" id="GO:0003713">
    <property type="term" value="F:transcription coactivator activity"/>
    <property type="evidence" value="ECO:0000250"/>
    <property type="project" value="FlyBase"/>
</dbReference>
<dbReference type="GO" id="GO:0045893">
    <property type="term" value="P:positive regulation of DNA-templated transcription"/>
    <property type="evidence" value="ECO:0000250"/>
    <property type="project" value="FlyBase"/>
</dbReference>
<protein>
    <submittedName>
        <fullName evidence="2">LD19066p</fullName>
    </submittedName>
</protein>
<proteinExistence type="evidence at transcript level"/>
<evidence type="ECO:0000256" key="1">
    <source>
        <dbReference type="SAM" id="MobiDB-lite"/>
    </source>
</evidence>
<name>Q95RN5_DROME</name>
<feature type="region of interest" description="Disordered" evidence="1">
    <location>
        <begin position="25"/>
        <end position="46"/>
    </location>
</feature>
<dbReference type="OrthoDB" id="10265171at2759"/>
<accession>Q95RN5</accession>
<organism evidence="2">
    <name type="scientific">Drosophila melanogaster</name>
    <name type="common">Fruit fly</name>
    <dbReference type="NCBI Taxonomy" id="7227"/>
    <lineage>
        <taxon>Eukaryota</taxon>
        <taxon>Metazoa</taxon>
        <taxon>Ecdysozoa</taxon>
        <taxon>Arthropoda</taxon>
        <taxon>Hexapoda</taxon>
        <taxon>Insecta</taxon>
        <taxon>Pterygota</taxon>
        <taxon>Neoptera</taxon>
        <taxon>Endopterygota</taxon>
        <taxon>Diptera</taxon>
        <taxon>Brachycera</taxon>
        <taxon>Muscomorpha</taxon>
        <taxon>Ephydroidea</taxon>
        <taxon>Drosophilidae</taxon>
        <taxon>Drosophila</taxon>
        <taxon>Sophophora</taxon>
    </lineage>
</organism>
<dbReference type="AGR" id="FB:FBgn0030034"/>
<dbReference type="EMBL" id="AY061258">
    <property type="protein sequence ID" value="AAL28806.1"/>
    <property type="molecule type" value="mRNA"/>
</dbReference>